<dbReference type="Pfam" id="PF01796">
    <property type="entry name" value="OB_ChsH2_C"/>
    <property type="match status" value="1"/>
</dbReference>
<dbReference type="Proteomes" id="UP000234190">
    <property type="component" value="Unassembled WGS sequence"/>
</dbReference>
<proteinExistence type="predicted"/>
<organism evidence="3 4">
    <name type="scientific">Pollutimonas subterranea</name>
    <dbReference type="NCBI Taxonomy" id="2045210"/>
    <lineage>
        <taxon>Bacteria</taxon>
        <taxon>Pseudomonadati</taxon>
        <taxon>Pseudomonadota</taxon>
        <taxon>Betaproteobacteria</taxon>
        <taxon>Burkholderiales</taxon>
        <taxon>Alcaligenaceae</taxon>
        <taxon>Pollutimonas</taxon>
    </lineage>
</organism>
<dbReference type="PANTHER" id="PTHR34075">
    <property type="entry name" value="BLR3430 PROTEIN"/>
    <property type="match status" value="1"/>
</dbReference>
<keyword evidence="4" id="KW-1185">Reference proteome</keyword>
<dbReference type="Pfam" id="PF12172">
    <property type="entry name" value="zf-ChsH2"/>
    <property type="match status" value="1"/>
</dbReference>
<dbReference type="PANTHER" id="PTHR34075:SF5">
    <property type="entry name" value="BLR3430 PROTEIN"/>
    <property type="match status" value="1"/>
</dbReference>
<dbReference type="InterPro" id="IPR012340">
    <property type="entry name" value="NA-bd_OB-fold"/>
</dbReference>
<evidence type="ECO:0000259" key="2">
    <source>
        <dbReference type="Pfam" id="PF12172"/>
    </source>
</evidence>
<dbReference type="SUPFAM" id="SSF50249">
    <property type="entry name" value="Nucleic acid-binding proteins"/>
    <property type="match status" value="1"/>
</dbReference>
<dbReference type="EMBL" id="PDNW01000011">
    <property type="protein sequence ID" value="PLC49362.1"/>
    <property type="molecule type" value="Genomic_DNA"/>
</dbReference>
<dbReference type="InterPro" id="IPR022002">
    <property type="entry name" value="ChsH2_Znr"/>
</dbReference>
<sequence>MSKSPRYYSMYDKPMWDSIAEGRMKLQRCPESGVFRYPPGPACPVSLSMEYEWAPISGRAKIISWTVFHRQYLPAYPAPHLVVAVQLEEGPIMVSYMDHENVDKVALDAPVNMVYTDHPDGYRVNKFVLA</sequence>
<dbReference type="InterPro" id="IPR002878">
    <property type="entry name" value="ChsH2_C"/>
</dbReference>
<feature type="domain" description="ChsH2 C-terminal OB-fold" evidence="1">
    <location>
        <begin position="53"/>
        <end position="115"/>
    </location>
</feature>
<dbReference type="InterPro" id="IPR052513">
    <property type="entry name" value="Thioester_dehydratase-like"/>
</dbReference>
<dbReference type="RefSeq" id="WP_102074529.1">
    <property type="nucleotide sequence ID" value="NZ_PDNW01000011.1"/>
</dbReference>
<name>A0A2N4U2W8_9BURK</name>
<gene>
    <name evidence="3" type="ORF">CR159_13765</name>
</gene>
<dbReference type="OrthoDB" id="5514845at2"/>
<dbReference type="AlphaFoldDB" id="A0A2N4U2W8"/>
<protein>
    <submittedName>
        <fullName evidence="3">Nucleic acid-binding protein</fullName>
    </submittedName>
</protein>
<feature type="domain" description="ChsH2 rubredoxin-like zinc ribbon" evidence="2">
    <location>
        <begin position="16"/>
        <end position="48"/>
    </location>
</feature>
<evidence type="ECO:0000313" key="3">
    <source>
        <dbReference type="EMBL" id="PLC49362.1"/>
    </source>
</evidence>
<comment type="caution">
    <text evidence="3">The sequence shown here is derived from an EMBL/GenBank/DDBJ whole genome shotgun (WGS) entry which is preliminary data.</text>
</comment>
<evidence type="ECO:0000259" key="1">
    <source>
        <dbReference type="Pfam" id="PF01796"/>
    </source>
</evidence>
<reference evidence="3 4" key="1">
    <citation type="submission" date="2017-10" db="EMBL/GenBank/DDBJ databases">
        <title>Two draft genome sequences of Pusillimonas sp. strains isolated from a nitrate- and radionuclide-contaminated groundwater in Russia.</title>
        <authorList>
            <person name="Grouzdev D.S."/>
            <person name="Tourova T.P."/>
            <person name="Goeva M.A."/>
            <person name="Babich T.L."/>
            <person name="Sokolova D.S."/>
            <person name="Abdullin R."/>
            <person name="Poltaraus A.B."/>
            <person name="Toshchakov S.V."/>
            <person name="Nazina T.N."/>
        </authorList>
    </citation>
    <scope>NUCLEOTIDE SEQUENCE [LARGE SCALE GENOMIC DNA]</scope>
    <source>
        <strain evidence="3 4">JR1/69-3-13</strain>
    </source>
</reference>
<evidence type="ECO:0000313" key="4">
    <source>
        <dbReference type="Proteomes" id="UP000234190"/>
    </source>
</evidence>
<accession>A0A2N4U2W8</accession>